<organism evidence="1 2">
    <name type="scientific">Limosilactobacillus mucosae DSM 13345</name>
    <dbReference type="NCBI Taxonomy" id="1423771"/>
    <lineage>
        <taxon>Bacteria</taxon>
        <taxon>Bacillati</taxon>
        <taxon>Bacillota</taxon>
        <taxon>Bacilli</taxon>
        <taxon>Lactobacillales</taxon>
        <taxon>Lactobacillaceae</taxon>
        <taxon>Limosilactobacillus</taxon>
    </lineage>
</organism>
<evidence type="ECO:0000313" key="2">
    <source>
        <dbReference type="Proteomes" id="UP000050901"/>
    </source>
</evidence>
<dbReference type="PANTHER" id="PTHR14239">
    <property type="entry name" value="DUDULIN-RELATED"/>
    <property type="match status" value="1"/>
</dbReference>
<name>A0A0R1PCV4_LIMMU</name>
<dbReference type="PATRIC" id="fig|1423771.3.peg.862"/>
<sequence>MKHMEITIFGKGNMGQAIGKNFAEAGNTVQYYGSKNTAQQLGDIAIMAVPYPALAALAKQYQAELTGKIVVDITNPLNFETWDELVVPADSSAAQQLQELLPESKVLKAFNTNFAATLQSGKIGELPTTVLVAGDDEEAKAAFKSALASSALRVLNAGKLKRAREMEATGFLQMTLAASEQIGWDGGFGVVGNNK</sequence>
<dbReference type="InterPro" id="IPR036291">
    <property type="entry name" value="NAD(P)-bd_dom_sf"/>
</dbReference>
<dbReference type="InterPro" id="IPR051267">
    <property type="entry name" value="STEAP_metalloreductase"/>
</dbReference>
<reference evidence="1 2" key="1">
    <citation type="journal article" date="2015" name="Genome Announc.">
        <title>Expanding the biotechnology potential of lactobacilli through comparative genomics of 213 strains and associated genera.</title>
        <authorList>
            <person name="Sun Z."/>
            <person name="Harris H.M."/>
            <person name="McCann A."/>
            <person name="Guo C."/>
            <person name="Argimon S."/>
            <person name="Zhang W."/>
            <person name="Yang X."/>
            <person name="Jeffery I.B."/>
            <person name="Cooney J.C."/>
            <person name="Kagawa T.F."/>
            <person name="Liu W."/>
            <person name="Song Y."/>
            <person name="Salvetti E."/>
            <person name="Wrobel A."/>
            <person name="Rasinkangas P."/>
            <person name="Parkhill J."/>
            <person name="Rea M.C."/>
            <person name="O'Sullivan O."/>
            <person name="Ritari J."/>
            <person name="Douillard F.P."/>
            <person name="Paul Ross R."/>
            <person name="Yang R."/>
            <person name="Briner A.E."/>
            <person name="Felis G.E."/>
            <person name="de Vos W.M."/>
            <person name="Barrangou R."/>
            <person name="Klaenhammer T.R."/>
            <person name="Caufield P.W."/>
            <person name="Cui Y."/>
            <person name="Zhang H."/>
            <person name="O'Toole P.W."/>
        </authorList>
    </citation>
    <scope>NUCLEOTIDE SEQUENCE [LARGE SCALE GENOMIC DNA]</scope>
    <source>
        <strain evidence="1 2">DSM 13345</strain>
    </source>
</reference>
<comment type="caution">
    <text evidence="1">The sequence shown here is derived from an EMBL/GenBank/DDBJ whole genome shotgun (WGS) entry which is preliminary data.</text>
</comment>
<accession>A0A0R1PCV4</accession>
<dbReference type="Proteomes" id="UP000050901">
    <property type="component" value="Unassembled WGS sequence"/>
</dbReference>
<dbReference type="AlphaFoldDB" id="A0A0R1PCV4"/>
<protein>
    <submittedName>
        <fullName evidence="1">Oxidoreductase</fullName>
    </submittedName>
</protein>
<gene>
    <name evidence="1" type="ORF">FC47_GL000854</name>
</gene>
<dbReference type="SUPFAM" id="SSF51735">
    <property type="entry name" value="NAD(P)-binding Rossmann-fold domains"/>
    <property type="match status" value="1"/>
</dbReference>
<dbReference type="Gene3D" id="3.40.50.720">
    <property type="entry name" value="NAD(P)-binding Rossmann-like Domain"/>
    <property type="match status" value="1"/>
</dbReference>
<evidence type="ECO:0000313" key="1">
    <source>
        <dbReference type="EMBL" id="KRL26723.1"/>
    </source>
</evidence>
<dbReference type="PANTHER" id="PTHR14239:SF10">
    <property type="entry name" value="REDUCTASE"/>
    <property type="match status" value="1"/>
</dbReference>
<dbReference type="EMBL" id="AZEQ01000002">
    <property type="protein sequence ID" value="KRL26723.1"/>
    <property type="molecule type" value="Genomic_DNA"/>
</dbReference>
<proteinExistence type="predicted"/>